<dbReference type="InterPro" id="IPR002347">
    <property type="entry name" value="SDR_fam"/>
</dbReference>
<gene>
    <name evidence="1" type="ORF">COCVIDRAFT_17124</name>
</gene>
<evidence type="ECO:0000313" key="1">
    <source>
        <dbReference type="EMBL" id="EUN25701.1"/>
    </source>
</evidence>
<reference evidence="1 2" key="1">
    <citation type="journal article" date="2013" name="PLoS Genet.">
        <title>Comparative genome structure, secondary metabolite, and effector coding capacity across Cochliobolus pathogens.</title>
        <authorList>
            <person name="Condon B.J."/>
            <person name="Leng Y."/>
            <person name="Wu D."/>
            <person name="Bushley K.E."/>
            <person name="Ohm R.A."/>
            <person name="Otillar R."/>
            <person name="Martin J."/>
            <person name="Schackwitz W."/>
            <person name="Grimwood J."/>
            <person name="MohdZainudin N."/>
            <person name="Xue C."/>
            <person name="Wang R."/>
            <person name="Manning V.A."/>
            <person name="Dhillon B."/>
            <person name="Tu Z.J."/>
            <person name="Steffenson B.J."/>
            <person name="Salamov A."/>
            <person name="Sun H."/>
            <person name="Lowry S."/>
            <person name="LaButti K."/>
            <person name="Han J."/>
            <person name="Copeland A."/>
            <person name="Lindquist E."/>
            <person name="Barry K."/>
            <person name="Schmutz J."/>
            <person name="Baker S.E."/>
            <person name="Ciuffetti L.M."/>
            <person name="Grigoriev I.V."/>
            <person name="Zhong S."/>
            <person name="Turgeon B.G."/>
        </authorList>
    </citation>
    <scope>NUCLEOTIDE SEQUENCE [LARGE SCALE GENOMIC DNA]</scope>
    <source>
        <strain evidence="1 2">FI3</strain>
    </source>
</reference>
<dbReference type="InterPro" id="IPR036291">
    <property type="entry name" value="NAD(P)-bd_dom_sf"/>
</dbReference>
<dbReference type="Pfam" id="PF00106">
    <property type="entry name" value="adh_short"/>
    <property type="match status" value="1"/>
</dbReference>
<dbReference type="RefSeq" id="XP_014555257.1">
    <property type="nucleotide sequence ID" value="XM_014699771.1"/>
</dbReference>
<name>W7EC29_BIPV3</name>
<dbReference type="EMBL" id="KI968748">
    <property type="protein sequence ID" value="EUN25701.1"/>
    <property type="molecule type" value="Genomic_DNA"/>
</dbReference>
<keyword evidence="2" id="KW-1185">Reference proteome</keyword>
<organism evidence="1 2">
    <name type="scientific">Bipolaris victoriae (strain FI3)</name>
    <name type="common">Victoria blight of oats agent</name>
    <name type="synonym">Cochliobolus victoriae</name>
    <dbReference type="NCBI Taxonomy" id="930091"/>
    <lineage>
        <taxon>Eukaryota</taxon>
        <taxon>Fungi</taxon>
        <taxon>Dikarya</taxon>
        <taxon>Ascomycota</taxon>
        <taxon>Pezizomycotina</taxon>
        <taxon>Dothideomycetes</taxon>
        <taxon>Pleosporomycetidae</taxon>
        <taxon>Pleosporales</taxon>
        <taxon>Pleosporineae</taxon>
        <taxon>Pleosporaceae</taxon>
        <taxon>Bipolaris</taxon>
    </lineage>
</organism>
<dbReference type="Proteomes" id="UP000054337">
    <property type="component" value="Unassembled WGS sequence"/>
</dbReference>
<proteinExistence type="predicted"/>
<sequence length="110" mass="11665">MYISTSGSGNDPSRLMGDFSPDCIPTFVLDSPFPAAYIANYYIVATVTGGASSIDFPAAGYLIKQNWAVAIVDYNAEGGRNTAQELGEKVCFAQADVSSYDQLASSFVLT</sequence>
<dbReference type="GeneID" id="26251943"/>
<dbReference type="HOGENOM" id="CLU_2170625_0_0_1"/>
<evidence type="ECO:0000313" key="2">
    <source>
        <dbReference type="Proteomes" id="UP000054337"/>
    </source>
</evidence>
<protein>
    <submittedName>
        <fullName evidence="1">Uncharacterized protein</fullName>
    </submittedName>
</protein>
<accession>W7EC29</accession>
<dbReference type="AlphaFoldDB" id="W7EC29"/>
<dbReference type="SUPFAM" id="SSF51735">
    <property type="entry name" value="NAD(P)-binding Rossmann-fold domains"/>
    <property type="match status" value="1"/>
</dbReference>
<dbReference type="Gene3D" id="3.40.50.720">
    <property type="entry name" value="NAD(P)-binding Rossmann-like Domain"/>
    <property type="match status" value="1"/>
</dbReference>